<name>A0A165ZI24_9AGAM</name>
<proteinExistence type="predicted"/>
<protein>
    <recommendedName>
        <fullName evidence="3">HNH nuclease domain-containing protein</fullName>
    </recommendedName>
</protein>
<reference evidence="1 2" key="1">
    <citation type="journal article" date="2016" name="Mol. Biol. Evol.">
        <title>Comparative Genomics of Early-Diverging Mushroom-Forming Fungi Provides Insights into the Origins of Lignocellulose Decay Capabilities.</title>
        <authorList>
            <person name="Nagy L.G."/>
            <person name="Riley R."/>
            <person name="Tritt A."/>
            <person name="Adam C."/>
            <person name="Daum C."/>
            <person name="Floudas D."/>
            <person name="Sun H."/>
            <person name="Yadav J.S."/>
            <person name="Pangilinan J."/>
            <person name="Larsson K.H."/>
            <person name="Matsuura K."/>
            <person name="Barry K."/>
            <person name="Labutti K."/>
            <person name="Kuo R."/>
            <person name="Ohm R.A."/>
            <person name="Bhattacharya S.S."/>
            <person name="Shirouzu T."/>
            <person name="Yoshinaga Y."/>
            <person name="Martin F.M."/>
            <person name="Grigoriev I.V."/>
            <person name="Hibbett D.S."/>
        </authorList>
    </citation>
    <scope>NUCLEOTIDE SEQUENCE [LARGE SCALE GENOMIC DNA]</scope>
    <source>
        <strain evidence="1 2">HHB10207 ss-3</strain>
    </source>
</reference>
<dbReference type="OrthoDB" id="2142759at2759"/>
<keyword evidence="2" id="KW-1185">Reference proteome</keyword>
<dbReference type="EMBL" id="KV428187">
    <property type="protein sequence ID" value="KZT34325.1"/>
    <property type="molecule type" value="Genomic_DNA"/>
</dbReference>
<evidence type="ECO:0000313" key="2">
    <source>
        <dbReference type="Proteomes" id="UP000076798"/>
    </source>
</evidence>
<gene>
    <name evidence="1" type="ORF">SISSUDRAFT_294000</name>
</gene>
<sequence length="289" mass="32835">MFRCLVNSHRNFTDIDNKLFDRVQRRDRRCLITGEESFSLLGCIETSFAVRIFPLVDPLQWHNPLIRELFKDLAASPITFAEALQSPANAFICQYAPSQVFNSHLFSVDVDDDYRVVQFVDCEQWGVPADGRLLVAQGDNSVPGPADDLLRAHFHQALIRWIINDPPGHRDYLTATTLAFQIHRREASPHHPCWTQEPGKSVFEAYMAQQLLGCCVELGNEFQDRFNKSPSFGQEGYVPPSEPDVYPGMTYADEPTTPLIDIFATLEKVPLTPPTPRRVSQGRYYSDSD</sequence>
<accession>A0A165ZI24</accession>
<evidence type="ECO:0000313" key="1">
    <source>
        <dbReference type="EMBL" id="KZT34325.1"/>
    </source>
</evidence>
<evidence type="ECO:0008006" key="3">
    <source>
        <dbReference type="Google" id="ProtNLM"/>
    </source>
</evidence>
<dbReference type="AlphaFoldDB" id="A0A165ZI24"/>
<dbReference type="Proteomes" id="UP000076798">
    <property type="component" value="Unassembled WGS sequence"/>
</dbReference>
<organism evidence="1 2">
    <name type="scientific">Sistotremastrum suecicum HHB10207 ss-3</name>
    <dbReference type="NCBI Taxonomy" id="1314776"/>
    <lineage>
        <taxon>Eukaryota</taxon>
        <taxon>Fungi</taxon>
        <taxon>Dikarya</taxon>
        <taxon>Basidiomycota</taxon>
        <taxon>Agaricomycotina</taxon>
        <taxon>Agaricomycetes</taxon>
        <taxon>Sistotremastrales</taxon>
        <taxon>Sistotremastraceae</taxon>
        <taxon>Sistotremastrum</taxon>
    </lineage>
</organism>